<evidence type="ECO:0000256" key="1">
    <source>
        <dbReference type="SAM" id="MobiDB-lite"/>
    </source>
</evidence>
<feature type="compositionally biased region" description="Low complexity" evidence="1">
    <location>
        <begin position="287"/>
        <end position="311"/>
    </location>
</feature>
<dbReference type="Proteomes" id="UP000013063">
    <property type="component" value="Unassembled WGS sequence"/>
</dbReference>
<dbReference type="InterPro" id="IPR021136">
    <property type="entry name" value="Flagellar_hook_control-like_C"/>
</dbReference>
<sequence length="575" mass="57927" precursor="true">MAIDPTTPLIPIVPPTPAGTAPDSVVLQAVARQALANMTARLGEIAGRPAAAGAQGPGKGGVGVEQAGQAPSQDGGPGPEQAIAKPPPQAQPIQAARLPQETVLLRAVRLAAAEAVPRQAGLAPLMADVSAVIDRADTPAEVREAGRALMAQASSPIELTTAEGLRRAVERSGVLLEAHLARPALAAEPQAGVRSIIGEPDLKAALLVFRGALSAWLASAMPEPDPATPAPPVEPQVPTALEPGAPPLKPAVSEPLERRSGPGSPPTAPTPPADDPPGAVSEREPVPTAKAAPSQGAAASSLAAPPSSAPDVAVEPRFAGFVTSARSLPVPSSPARPALPALVQLSLLNEAQVDAAPASVEPAPPVVRGYAAPSLEAERAKTPPPPYAGGPTAGQKPGAPSIPADTPILEVVRRLLKRTGGALARQDLLQIASLPSGHAGAEAGESRVQSAARLNWETPFVTPRGVAVAQFEISRDGGGSGGGAIGPVERTYRARFSIDVEPLGPVHALIILTGSRARVSLWAERAETIASLRSGEESLAAGLREAALTPDVAVHSGAPPAAGDSPLGHFVDQAS</sequence>
<dbReference type="RefSeq" id="WP_004615218.1">
    <property type="nucleotide sequence ID" value="NZ_APMP01000001.1"/>
</dbReference>
<feature type="compositionally biased region" description="Low complexity" evidence="1">
    <location>
        <begin position="1"/>
        <end position="10"/>
    </location>
</feature>
<organism evidence="3 4">
    <name type="scientific">Caulobacter vibrioides OR37</name>
    <dbReference type="NCBI Taxonomy" id="1292034"/>
    <lineage>
        <taxon>Bacteria</taxon>
        <taxon>Pseudomonadati</taxon>
        <taxon>Pseudomonadota</taxon>
        <taxon>Alphaproteobacteria</taxon>
        <taxon>Caulobacterales</taxon>
        <taxon>Caulobacteraceae</taxon>
        <taxon>Caulobacter</taxon>
    </lineage>
</organism>
<feature type="compositionally biased region" description="Pro residues" evidence="1">
    <location>
        <begin position="263"/>
        <end position="275"/>
    </location>
</feature>
<comment type="caution">
    <text evidence="3">The sequence shown here is derived from an EMBL/GenBank/DDBJ whole genome shotgun (WGS) entry which is preliminary data.</text>
</comment>
<feature type="domain" description="Flagellar hook-length control protein-like C-terminal" evidence="2">
    <location>
        <begin position="490"/>
        <end position="560"/>
    </location>
</feature>
<dbReference type="STRING" id="1292034.OR37_00176"/>
<gene>
    <name evidence="3" type="ORF">OR37_00176</name>
</gene>
<keyword evidence="4" id="KW-1185">Reference proteome</keyword>
<feature type="region of interest" description="Disordered" evidence="1">
    <location>
        <begin position="49"/>
        <end position="90"/>
    </location>
</feature>
<feature type="region of interest" description="Disordered" evidence="1">
    <location>
        <begin position="556"/>
        <end position="575"/>
    </location>
</feature>
<dbReference type="AlphaFoldDB" id="R0D536"/>
<evidence type="ECO:0000313" key="4">
    <source>
        <dbReference type="Proteomes" id="UP000013063"/>
    </source>
</evidence>
<feature type="region of interest" description="Disordered" evidence="1">
    <location>
        <begin position="377"/>
        <end position="402"/>
    </location>
</feature>
<reference evidence="3 4" key="1">
    <citation type="journal article" date="2013" name="Genome Announc.">
        <title>Draft Genome Sequence for Caulobacter sp. Strain OR37, a Bacterium Tolerant to Heavy Metals.</title>
        <authorList>
            <person name="Utturkar S.M."/>
            <person name="Bollmann A."/>
            <person name="Brzoska R.M."/>
            <person name="Klingeman D.M."/>
            <person name="Epstein S.E."/>
            <person name="Palumbo A.V."/>
            <person name="Brown S.D."/>
        </authorList>
    </citation>
    <scope>NUCLEOTIDE SEQUENCE [LARGE SCALE GENOMIC DNA]</scope>
    <source>
        <strain evidence="3 4">OR37</strain>
    </source>
</reference>
<dbReference type="PATRIC" id="fig|1292034.3.peg.173"/>
<feature type="region of interest" description="Disordered" evidence="1">
    <location>
        <begin position="1"/>
        <end position="21"/>
    </location>
</feature>
<dbReference type="OrthoDB" id="7941698at2"/>
<dbReference type="Pfam" id="PF02120">
    <property type="entry name" value="Flg_hook"/>
    <property type="match status" value="1"/>
</dbReference>
<evidence type="ECO:0000259" key="2">
    <source>
        <dbReference type="Pfam" id="PF02120"/>
    </source>
</evidence>
<proteinExistence type="predicted"/>
<feature type="region of interest" description="Disordered" evidence="1">
    <location>
        <begin position="222"/>
        <end position="311"/>
    </location>
</feature>
<feature type="compositionally biased region" description="Pro residues" evidence="1">
    <location>
        <begin position="223"/>
        <end position="235"/>
    </location>
</feature>
<evidence type="ECO:0000313" key="3">
    <source>
        <dbReference type="EMBL" id="ENZ83671.1"/>
    </source>
</evidence>
<protein>
    <recommendedName>
        <fullName evidence="2">Flagellar hook-length control protein-like C-terminal domain-containing protein</fullName>
    </recommendedName>
</protein>
<accession>R0D536</accession>
<dbReference type="EMBL" id="APMP01000001">
    <property type="protein sequence ID" value="ENZ83671.1"/>
    <property type="molecule type" value="Genomic_DNA"/>
</dbReference>
<dbReference type="eggNOG" id="COG3144">
    <property type="taxonomic scope" value="Bacteria"/>
</dbReference>
<name>R0D536_CAUVI</name>